<dbReference type="InterPro" id="IPR008266">
    <property type="entry name" value="Tyr_kinase_AS"/>
</dbReference>
<dbReference type="CDD" id="cd00063">
    <property type="entry name" value="FN3"/>
    <property type="match status" value="8"/>
</dbReference>
<keyword evidence="5" id="KW-0677">Repeat</keyword>
<feature type="domain" description="Protein kinase" evidence="19">
    <location>
        <begin position="2061"/>
        <end position="2333"/>
    </location>
</feature>
<evidence type="ECO:0000256" key="6">
    <source>
        <dbReference type="ARBA" id="ARBA00022741"/>
    </source>
</evidence>
<evidence type="ECO:0000256" key="10">
    <source>
        <dbReference type="ARBA" id="ARBA00023136"/>
    </source>
</evidence>
<evidence type="ECO:0000256" key="1">
    <source>
        <dbReference type="ARBA" id="ARBA00004167"/>
    </source>
</evidence>
<feature type="domain" description="Fibronectin type-III" evidence="20">
    <location>
        <begin position="1850"/>
        <end position="1959"/>
    </location>
</feature>
<keyword evidence="8 15" id="KW-0067">ATP-binding</keyword>
<keyword evidence="13" id="KW-0325">Glycoprotein</keyword>
<feature type="compositionally biased region" description="Low complexity" evidence="17">
    <location>
        <begin position="2591"/>
        <end position="2606"/>
    </location>
</feature>
<sequence length="2642" mass="294903">MTRASRRRDNWPGPAAAACCALHHLHLVTTVRWLCVWWALQALLLLSSGTCGSADVDVVATCYADCGSRLLVEEESFNVVCDEDCRLRKCRDGCDKWRYPSSCDHVCNKTGSSHGKDLFCLMGCNLAVTEYLRHVKAQIGQPLPPYLVADSRTHDTVTIRWKTSPLAPNVTYLVQWKYEALPSDWEYYRPDLPLAKNVLRVQGLRPYTKYRFRVAWILLPNQSPLFSQPSVVISTEPHGVPSTPPKITSLTTVGPRSIAVSWDPPLFPNGPILSYALYLVEQPSGFTTVKDVSDVSGGLYFMFSGLRPEVLYTVSVATNNNLGMGPADKRNITTPPQSVSNMIPVPEPFLIIATKWQVLRQGLSILDPPVAEFYTPSHSVEITGVAMHVSQNVLFVADSSGTIYRVDLSEKFRYSPIMHNASSHPGLLSVDWLSQLLYILEDGQITRCNFTGQDCRTAVSGFDQRPSEMKVDPYNGYLYWVLQNGTTGGLYRIDLARIVKNAASRRDAQLLVKDTDLRTFVVDYKNYRLLLPKKSQNTVVSVSLSAGDETDVRRNSQRHQFTDVRRLDSHGGNLYWTTAAEAFGEEYHDKGDKFYHNKYTVEGQPLVYLGVFHPLSQPFPVPVNPVQGVQAIFKEDLAKIAWEKPRLLGGLGAGSWQEWLYEVRVQDQSTQVYIYAMNISDTTTTVRNLRPDTAYSVKVRAYSPGGRGPWSIDFVGRTLRKPSKQGFPYMLWSANEALLKSDIVGDSVQPLIHWSSLNGAYITDIAWYQNQLFLNTNTSTVYTYNVSSHFSLERLPNITHAAAVAVDWLAPKLYWSSPLRQMISRSNLDGTHPEALPFLTMAQEIAVDSLAGYLYWATSHSVECSRLNGDDRLSFFQTGLFSGKQVMGLTLDVGNRKVYWMVRSFEGSKLFQAPMRKDVQDNHIAGKIIGPLSESEMKGPVWYFSDRLYWIHQEKQAVISNMLGQSVATLKGLGLFELKALAVVDSSLQPYPGGMDKAVVNVVPSQIMPEGIQVIGTWENFTIIWPLETDVNYGKVQYELRIKDDREVYTQVTEANRFVYPSSSLLRPYTRLEIVVRAYTFWASSRPTTTVIYSPMSVPTEPLQPRVFVSHKSSPLRQRSVIEAEFRWARPQHPNGVIESHRVNCWFFKDGSISTLCRNVRVSGDALRYSITDLLPNTTYYFQVGAATRAGEGPMSEVVQMSTAREHPVPRLLLAKTDAVKLSDVDLHQERLLSSKASRPVALAYLGQDGRVFWLEEKGLLMASALDGSNISVVHSLPSAGTSLAIDWVGRYLYWTENRRSTGQSSIIVMDLNQGHNFYSVLNSSEHINSVEVDPFTSTLIYTVTNERGATTLMVCNTNGSNPRRFFKRLHGANNELYRSSRIRNRRDRNSCTCDPHSSVGQAVTLDRSVKTEPRLLWVDGDHGHVWSADLEGCNCAMIVNATEVKDVGLPPTSLTADKFFIYWSNSSTDKIYSYDKSTSAVVSNSSPNGANTHGQQKRRVQSEAARGIRGIRAIGDHLQPYPDAVCLSPPDNVTAPTLVSASSHQLVIKLPEPVRPSVCQKVSMASIKYTLFYGLITPDNVWQCSESLYGCRTLETYNTTVILKDLLPFTNYTVRVAMSNFYSIGMSSPGANAIFQTAEGAPSEPILVQVEALTPTRIAVQWRPPIKPNGHPLSYEVRWYREGSVHKWHSMSYLTGMPTDDRSLSYRMLLKDMAPGTKYSILVRAYSRKGDMHSDSELLSVTTFDLPENLTLARVTPREMDLTWTAPSEPVILSHRVEYLKPSTSEWRYFTSEATQANRTYIYPLRKLLPRTRYSLRMVLTYRSSLNDSFPWPPMGHFAFQTLGDSPGKATPPEVSLLGKDLYQVGWGDVPRNGGELLLYELQVRTVDVVAEQRTDDGTSPTVPSESAWVTVHNSSVTHWIIRDLQAEHKYVFRVRALNEYGEGKFSEPSDPFELPEPGAVIDIPYSPVRKIIVFAFLGILLFASVLVLSLYIVYKRRQKEKKVLQDNVRDLRPDLELATLSELPRNGNFIQQNNALYALGDLPLDEELASVPLIERDQIILTKFLGSGAFGEVYEGIAHSLGGEGMPPTKVAVKNLRKGATEQEKAEFLKEAKLMSNFKHEHILRLLGISLDNSLHFIILELMEGGDLLSYLRSNRPVVGERSPLTLNDLLSICVDVAKGCKYLEDMHFVHRDLAARNCLVSSTDPAERVVKIGDFGLARDIYKHDYYRKEGEGLLPVRWMPPESLVDGVFTNHSDVWAFGVLLWEVMTMGQQPYPARNNLEVLHYVREGGRLDNPDNCPDDLHELMLRCWSYNPEERPDFAFCLDTLEFLREKYQALASIATAVHNHNYIGQSFTGPSKVLSTPEQNSLLLAQESDCLSISSDPATTQLPLLQHSRYDASPLTPTDMSDNATRYLQLLCDNEPAVDADGYEVPLPPPPNHVSSFRQAAGMETSSLRATSKPRAPLPIAATRSSRLKATPPPALSFPSASPPAVPRVNHITASKEQSRSRESLLNGDQRHSEGDGSNDCGRRSPTVTSALLKSPKSSCSESESGEGGTAPTYDPIETLKEIFARGGGRGRETADAQGWSLSTSSTAPCTPCTTSGDDSAPASHRNSGSGISSLSATSAMELDYMPKSSWC</sequence>
<dbReference type="GO" id="GO:0043235">
    <property type="term" value="C:receptor complex"/>
    <property type="evidence" value="ECO:0007669"/>
    <property type="project" value="TreeGrafter"/>
</dbReference>
<name>A0A131YGR7_RHIAP</name>
<dbReference type="GO" id="GO:0004714">
    <property type="term" value="F:transmembrane receptor protein tyrosine kinase activity"/>
    <property type="evidence" value="ECO:0007669"/>
    <property type="project" value="UniProtKB-EC"/>
</dbReference>
<dbReference type="SUPFAM" id="SSF49265">
    <property type="entry name" value="Fibronectin type III"/>
    <property type="match status" value="5"/>
</dbReference>
<keyword evidence="6 15" id="KW-0547">Nucleotide-binding</keyword>
<dbReference type="InterPro" id="IPR011009">
    <property type="entry name" value="Kinase-like_dom_sf"/>
</dbReference>
<evidence type="ECO:0000256" key="16">
    <source>
        <dbReference type="RuleBase" id="RU000312"/>
    </source>
</evidence>
<evidence type="ECO:0000256" key="18">
    <source>
        <dbReference type="SAM" id="Phobius"/>
    </source>
</evidence>
<dbReference type="InterPro" id="IPR003961">
    <property type="entry name" value="FN3_dom"/>
</dbReference>
<evidence type="ECO:0000256" key="8">
    <source>
        <dbReference type="ARBA" id="ARBA00022840"/>
    </source>
</evidence>
<feature type="compositionally biased region" description="Polar residues" evidence="17">
    <location>
        <begin position="1484"/>
        <end position="1495"/>
    </location>
</feature>
<feature type="transmembrane region" description="Helical" evidence="18">
    <location>
        <begin position="1973"/>
        <end position="1996"/>
    </location>
</feature>
<feature type="region of interest" description="Disordered" evidence="17">
    <location>
        <begin position="1484"/>
        <end position="1503"/>
    </location>
</feature>
<evidence type="ECO:0000256" key="13">
    <source>
        <dbReference type="ARBA" id="ARBA00023180"/>
    </source>
</evidence>
<keyword evidence="3" id="KW-0808">Transferase</keyword>
<organism evidence="21">
    <name type="scientific">Rhipicephalus appendiculatus</name>
    <name type="common">Brown ear tick</name>
    <dbReference type="NCBI Taxonomy" id="34631"/>
    <lineage>
        <taxon>Eukaryota</taxon>
        <taxon>Metazoa</taxon>
        <taxon>Ecdysozoa</taxon>
        <taxon>Arthropoda</taxon>
        <taxon>Chelicerata</taxon>
        <taxon>Arachnida</taxon>
        <taxon>Acari</taxon>
        <taxon>Parasitiformes</taxon>
        <taxon>Ixodida</taxon>
        <taxon>Ixodoidea</taxon>
        <taxon>Ixodidae</taxon>
        <taxon>Rhipicephalinae</taxon>
        <taxon>Rhipicephalus</taxon>
        <taxon>Rhipicephalus</taxon>
    </lineage>
</organism>
<evidence type="ECO:0000256" key="17">
    <source>
        <dbReference type="SAM" id="MobiDB-lite"/>
    </source>
</evidence>
<evidence type="ECO:0000259" key="19">
    <source>
        <dbReference type="PROSITE" id="PS50011"/>
    </source>
</evidence>
<comment type="similarity">
    <text evidence="16">Belongs to the protein kinase superfamily. Tyr protein kinase family. Insulin receptor subfamily.</text>
</comment>
<keyword evidence="12 16" id="KW-0675">Receptor</keyword>
<dbReference type="PANTHER" id="PTHR24416">
    <property type="entry name" value="TYROSINE-PROTEIN KINASE RECEPTOR"/>
    <property type="match status" value="1"/>
</dbReference>
<dbReference type="SMART" id="SM00060">
    <property type="entry name" value="FN3"/>
    <property type="match status" value="8"/>
</dbReference>
<dbReference type="InterPro" id="IPR013783">
    <property type="entry name" value="Ig-like_fold"/>
</dbReference>
<dbReference type="PROSITE" id="PS00107">
    <property type="entry name" value="PROTEIN_KINASE_ATP"/>
    <property type="match status" value="1"/>
</dbReference>
<feature type="compositionally biased region" description="Basic and acidic residues" evidence="17">
    <location>
        <begin position="2507"/>
        <end position="2525"/>
    </location>
</feature>
<accession>A0A131YGR7</accession>
<dbReference type="PROSITE" id="PS00239">
    <property type="entry name" value="RECEPTOR_TYR_KIN_II"/>
    <property type="match status" value="1"/>
</dbReference>
<dbReference type="EC" id="2.7.10.1" evidence="16"/>
<proteinExistence type="inferred from homology"/>
<feature type="compositionally biased region" description="Polar residues" evidence="17">
    <location>
        <begin position="2443"/>
        <end position="2460"/>
    </location>
</feature>
<dbReference type="InterPro" id="IPR001245">
    <property type="entry name" value="Ser-Thr/Tyr_kinase_cat_dom"/>
</dbReference>
<feature type="domain" description="Fibronectin type-III" evidence="20">
    <location>
        <begin position="621"/>
        <end position="721"/>
    </location>
</feature>
<comment type="catalytic activity">
    <reaction evidence="14 16">
        <text>L-tyrosyl-[protein] + ATP = O-phospho-L-tyrosyl-[protein] + ADP + H(+)</text>
        <dbReference type="Rhea" id="RHEA:10596"/>
        <dbReference type="Rhea" id="RHEA-COMP:10136"/>
        <dbReference type="Rhea" id="RHEA-COMP:20101"/>
        <dbReference type="ChEBI" id="CHEBI:15378"/>
        <dbReference type="ChEBI" id="CHEBI:30616"/>
        <dbReference type="ChEBI" id="CHEBI:46858"/>
        <dbReference type="ChEBI" id="CHEBI:61978"/>
        <dbReference type="ChEBI" id="CHEBI:456216"/>
        <dbReference type="EC" id="2.7.10.1"/>
    </reaction>
</comment>
<dbReference type="Gene3D" id="2.120.10.30">
    <property type="entry name" value="TolB, C-terminal domain"/>
    <property type="match status" value="3"/>
</dbReference>
<dbReference type="CDD" id="cd05044">
    <property type="entry name" value="PTKc_c-ros"/>
    <property type="match status" value="1"/>
</dbReference>
<evidence type="ECO:0000256" key="11">
    <source>
        <dbReference type="ARBA" id="ARBA00023137"/>
    </source>
</evidence>
<dbReference type="Gene3D" id="3.30.200.20">
    <property type="entry name" value="Phosphorylase Kinase, domain 1"/>
    <property type="match status" value="1"/>
</dbReference>
<evidence type="ECO:0000256" key="4">
    <source>
        <dbReference type="ARBA" id="ARBA00022692"/>
    </source>
</evidence>
<dbReference type="Pfam" id="PF07714">
    <property type="entry name" value="PK_Tyr_Ser-Thr"/>
    <property type="match status" value="1"/>
</dbReference>
<evidence type="ECO:0000256" key="14">
    <source>
        <dbReference type="ARBA" id="ARBA00051243"/>
    </source>
</evidence>
<feature type="domain" description="Fibronectin type-III" evidence="20">
    <location>
        <begin position="1101"/>
        <end position="1206"/>
    </location>
</feature>
<keyword evidence="7 21" id="KW-0418">Kinase</keyword>
<dbReference type="Gene3D" id="1.10.510.10">
    <property type="entry name" value="Transferase(Phosphotransferase) domain 1"/>
    <property type="match status" value="1"/>
</dbReference>
<feature type="domain" description="Fibronectin type-III" evidence="20">
    <location>
        <begin position="1530"/>
        <end position="1641"/>
    </location>
</feature>
<evidence type="ECO:0000256" key="7">
    <source>
        <dbReference type="ARBA" id="ARBA00022777"/>
    </source>
</evidence>
<dbReference type="GO" id="GO:0005524">
    <property type="term" value="F:ATP binding"/>
    <property type="evidence" value="ECO:0007669"/>
    <property type="project" value="UniProtKB-UniRule"/>
</dbReference>
<feature type="compositionally biased region" description="Pro residues" evidence="17">
    <location>
        <begin position="2481"/>
        <end position="2496"/>
    </location>
</feature>
<dbReference type="InterPro" id="IPR050122">
    <property type="entry name" value="RTK"/>
</dbReference>
<reference evidence="21" key="1">
    <citation type="journal article" date="2016" name="Ticks Tick Borne Dis.">
        <title>De novo assembly and annotation of the salivary gland transcriptome of Rhipicephalus appendiculatus male and female ticks during blood feeding.</title>
        <authorList>
            <person name="de Castro M.H."/>
            <person name="de Klerk D."/>
            <person name="Pienaar R."/>
            <person name="Latif A.A."/>
            <person name="Rees D.J."/>
            <person name="Mans B.J."/>
        </authorList>
    </citation>
    <scope>NUCLEOTIDE SEQUENCE</scope>
    <source>
        <tissue evidence="21">Salivary glands</tissue>
    </source>
</reference>
<evidence type="ECO:0000256" key="9">
    <source>
        <dbReference type="ARBA" id="ARBA00022989"/>
    </source>
</evidence>
<dbReference type="InterPro" id="IPR017441">
    <property type="entry name" value="Protein_kinase_ATP_BS"/>
</dbReference>
<comment type="subcellular location">
    <subcellularLocation>
        <location evidence="1">Membrane</location>
        <topology evidence="1">Single-pass membrane protein</topology>
    </subcellularLocation>
</comment>
<dbReference type="FunFam" id="1.10.510.10:FF:000341">
    <property type="entry name" value="Tyrosine-protein kinase receptor"/>
    <property type="match status" value="1"/>
</dbReference>
<dbReference type="PROSITE" id="PS50853">
    <property type="entry name" value="FN3"/>
    <property type="match status" value="7"/>
</dbReference>
<dbReference type="Pfam" id="PF00041">
    <property type="entry name" value="fn3"/>
    <property type="match status" value="5"/>
</dbReference>
<dbReference type="SMART" id="SM00219">
    <property type="entry name" value="TyrKc"/>
    <property type="match status" value="1"/>
</dbReference>
<evidence type="ECO:0000256" key="3">
    <source>
        <dbReference type="ARBA" id="ARBA00022679"/>
    </source>
</evidence>
<feature type="compositionally biased region" description="Low complexity" evidence="17">
    <location>
        <begin position="2613"/>
        <end position="2629"/>
    </location>
</feature>
<evidence type="ECO:0000259" key="20">
    <source>
        <dbReference type="PROSITE" id="PS50853"/>
    </source>
</evidence>
<dbReference type="GO" id="GO:0032006">
    <property type="term" value="P:regulation of TOR signaling"/>
    <property type="evidence" value="ECO:0007669"/>
    <property type="project" value="TreeGrafter"/>
</dbReference>
<dbReference type="InterPro" id="IPR000719">
    <property type="entry name" value="Prot_kinase_dom"/>
</dbReference>
<dbReference type="PROSITE" id="PS00109">
    <property type="entry name" value="PROTEIN_KINASE_TYR"/>
    <property type="match status" value="1"/>
</dbReference>
<feature type="region of interest" description="Disordered" evidence="17">
    <location>
        <begin position="2429"/>
        <end position="2629"/>
    </location>
</feature>
<dbReference type="InterPro" id="IPR000033">
    <property type="entry name" value="LDLR_classB_rpt"/>
</dbReference>
<protein>
    <recommendedName>
        <fullName evidence="16">Tyrosine-protein kinase receptor</fullName>
        <ecNumber evidence="16">2.7.10.1</ecNumber>
    </recommendedName>
</protein>
<dbReference type="PANTHER" id="PTHR24416:SF527">
    <property type="entry name" value="PROTO-ONCOGENE TYROSINE-PROTEIN KINASE ROS"/>
    <property type="match status" value="1"/>
</dbReference>
<dbReference type="GO" id="GO:0007169">
    <property type="term" value="P:cell surface receptor protein tyrosine kinase signaling pathway"/>
    <property type="evidence" value="ECO:0007669"/>
    <property type="project" value="InterPro"/>
</dbReference>
<dbReference type="InterPro" id="IPR011042">
    <property type="entry name" value="6-blade_b-propeller_TolB-like"/>
</dbReference>
<dbReference type="Gene3D" id="2.60.40.10">
    <property type="entry name" value="Immunoglobulins"/>
    <property type="match status" value="8"/>
</dbReference>
<dbReference type="SUPFAM" id="SSF56112">
    <property type="entry name" value="Protein kinase-like (PK-like)"/>
    <property type="match status" value="1"/>
</dbReference>
<keyword evidence="2 16" id="KW-0597">Phosphoprotein</keyword>
<feature type="domain" description="Fibronectin type-III" evidence="20">
    <location>
        <begin position="241"/>
        <end position="337"/>
    </location>
</feature>
<dbReference type="PRINTS" id="PR00109">
    <property type="entry name" value="TYRKINASE"/>
</dbReference>
<dbReference type="InterPro" id="IPR036116">
    <property type="entry name" value="FN3_sf"/>
</dbReference>
<evidence type="ECO:0000256" key="2">
    <source>
        <dbReference type="ARBA" id="ARBA00022553"/>
    </source>
</evidence>
<feature type="domain" description="Fibronectin type-III" evidence="20">
    <location>
        <begin position="1642"/>
        <end position="1750"/>
    </location>
</feature>
<keyword evidence="9 18" id="KW-1133">Transmembrane helix</keyword>
<evidence type="ECO:0000256" key="12">
    <source>
        <dbReference type="ARBA" id="ARBA00023170"/>
    </source>
</evidence>
<evidence type="ECO:0000256" key="5">
    <source>
        <dbReference type="ARBA" id="ARBA00022737"/>
    </source>
</evidence>
<dbReference type="GO" id="GO:0005886">
    <property type="term" value="C:plasma membrane"/>
    <property type="evidence" value="ECO:0007669"/>
    <property type="project" value="TreeGrafter"/>
</dbReference>
<feature type="domain" description="Fibronectin type-III" evidence="20">
    <location>
        <begin position="141"/>
        <end position="238"/>
    </location>
</feature>
<dbReference type="EMBL" id="GEDV01010420">
    <property type="protein sequence ID" value="JAP78137.1"/>
    <property type="molecule type" value="Transcribed_RNA"/>
</dbReference>
<dbReference type="SUPFAM" id="SSF63825">
    <property type="entry name" value="YWTD domain"/>
    <property type="match status" value="3"/>
</dbReference>
<feature type="compositionally biased region" description="Basic and acidic residues" evidence="17">
    <location>
        <begin position="2568"/>
        <end position="2585"/>
    </location>
</feature>
<keyword evidence="11" id="KW-0829">Tyrosine-protein kinase</keyword>
<evidence type="ECO:0000313" key="21">
    <source>
        <dbReference type="EMBL" id="JAP78137.1"/>
    </source>
</evidence>
<keyword evidence="4 16" id="KW-0812">Transmembrane</keyword>
<feature type="binding site" evidence="15">
    <location>
        <position position="2096"/>
    </location>
    <ligand>
        <name>ATP</name>
        <dbReference type="ChEBI" id="CHEBI:30616"/>
    </ligand>
</feature>
<dbReference type="InterPro" id="IPR020635">
    <property type="entry name" value="Tyr_kinase_cat_dom"/>
</dbReference>
<evidence type="ECO:0000256" key="15">
    <source>
        <dbReference type="PROSITE-ProRule" id="PRU10141"/>
    </source>
</evidence>
<keyword evidence="10 18" id="KW-0472">Membrane</keyword>
<dbReference type="InterPro" id="IPR002011">
    <property type="entry name" value="Tyr_kinase_rcpt_2_CS"/>
</dbReference>
<dbReference type="PROSITE" id="PS50011">
    <property type="entry name" value="PROTEIN_KINASE_DOM"/>
    <property type="match status" value="1"/>
</dbReference>
<dbReference type="SMART" id="SM00135">
    <property type="entry name" value="LY"/>
    <property type="match status" value="7"/>
</dbReference>